<keyword evidence="4 10" id="KW-0285">Flavoprotein</keyword>
<evidence type="ECO:0000256" key="1">
    <source>
        <dbReference type="ARBA" id="ARBA00001974"/>
    </source>
</evidence>
<protein>
    <recommendedName>
        <fullName evidence="10">Flavin-containing monooxygenase</fullName>
        <ecNumber evidence="10">1.-.-.-</ecNumber>
    </recommendedName>
</protein>
<dbReference type="InterPro" id="IPR050982">
    <property type="entry name" value="Auxin_biosynth/cation_transpt"/>
</dbReference>
<dbReference type="InterPro" id="IPR036188">
    <property type="entry name" value="FAD/NAD-bd_sf"/>
</dbReference>
<evidence type="ECO:0000256" key="6">
    <source>
        <dbReference type="ARBA" id="ARBA00022857"/>
    </source>
</evidence>
<dbReference type="PIRSF" id="PIRSF000332">
    <property type="entry name" value="FMO"/>
    <property type="match status" value="1"/>
</dbReference>
<comment type="similarity">
    <text evidence="3 10">Belongs to the FMO family.</text>
</comment>
<dbReference type="AlphaFoldDB" id="A0AAN9K7Q4"/>
<dbReference type="Pfam" id="PF00743">
    <property type="entry name" value="FMO-like"/>
    <property type="match status" value="1"/>
</dbReference>
<dbReference type="GO" id="GO:0009851">
    <property type="term" value="P:auxin biosynthetic process"/>
    <property type="evidence" value="ECO:0007669"/>
    <property type="project" value="UniProtKB-KW"/>
</dbReference>
<dbReference type="EC" id="1.-.-.-" evidence="10"/>
<dbReference type="PANTHER" id="PTHR43539:SF9">
    <property type="entry name" value="INDOLE-3-PYRUVATE MONOOXYGENASE YUCCA11-RELATED"/>
    <property type="match status" value="1"/>
</dbReference>
<keyword evidence="10" id="KW-0503">Monooxygenase</keyword>
<evidence type="ECO:0000256" key="5">
    <source>
        <dbReference type="ARBA" id="ARBA00022827"/>
    </source>
</evidence>
<dbReference type="SUPFAM" id="SSF51905">
    <property type="entry name" value="FAD/NAD(P)-binding domain"/>
    <property type="match status" value="1"/>
</dbReference>
<name>A0AAN9K7Q4_CLITE</name>
<evidence type="ECO:0000313" key="12">
    <source>
        <dbReference type="Proteomes" id="UP001359559"/>
    </source>
</evidence>
<dbReference type="GO" id="GO:0103075">
    <property type="term" value="F:indole-3-pyruvate monooxygenase activity"/>
    <property type="evidence" value="ECO:0007669"/>
    <property type="project" value="UniProtKB-EC"/>
</dbReference>
<evidence type="ECO:0000313" key="11">
    <source>
        <dbReference type="EMBL" id="KAK7311486.1"/>
    </source>
</evidence>
<comment type="catalytic activity">
    <reaction evidence="9">
        <text>indole-3-pyruvate + NADPH + O2 + H(+) = (indol-3-yl)acetate + CO2 + NADP(+) + H2O</text>
        <dbReference type="Rhea" id="RHEA:34331"/>
        <dbReference type="ChEBI" id="CHEBI:15377"/>
        <dbReference type="ChEBI" id="CHEBI:15378"/>
        <dbReference type="ChEBI" id="CHEBI:15379"/>
        <dbReference type="ChEBI" id="CHEBI:16526"/>
        <dbReference type="ChEBI" id="CHEBI:17640"/>
        <dbReference type="ChEBI" id="CHEBI:30854"/>
        <dbReference type="ChEBI" id="CHEBI:57783"/>
        <dbReference type="ChEBI" id="CHEBI:58349"/>
        <dbReference type="EC" id="1.14.13.168"/>
    </reaction>
</comment>
<proteinExistence type="inferred from homology"/>
<keyword evidence="7 10" id="KW-0560">Oxidoreductase</keyword>
<keyword evidence="5 10" id="KW-0274">FAD</keyword>
<keyword evidence="12" id="KW-1185">Reference proteome</keyword>
<evidence type="ECO:0000256" key="2">
    <source>
        <dbReference type="ARBA" id="ARBA00004814"/>
    </source>
</evidence>
<dbReference type="InterPro" id="IPR020946">
    <property type="entry name" value="Flavin_mOase-like"/>
</dbReference>
<keyword evidence="8" id="KW-0073">Auxin biosynthesis</keyword>
<dbReference type="Proteomes" id="UP001359559">
    <property type="component" value="Unassembled WGS sequence"/>
</dbReference>
<reference evidence="11 12" key="1">
    <citation type="submission" date="2024-01" db="EMBL/GenBank/DDBJ databases">
        <title>The genomes of 5 underutilized Papilionoideae crops provide insights into root nodulation and disease resistance.</title>
        <authorList>
            <person name="Yuan L."/>
        </authorList>
    </citation>
    <scope>NUCLEOTIDE SEQUENCE [LARGE SCALE GENOMIC DNA]</scope>
    <source>
        <strain evidence="11">LY-2023</strain>
        <tissue evidence="11">Leaf</tissue>
    </source>
</reference>
<dbReference type="PRINTS" id="PR00411">
    <property type="entry name" value="PNDRDTASEI"/>
</dbReference>
<comment type="cofactor">
    <cofactor evidence="1 10">
        <name>FAD</name>
        <dbReference type="ChEBI" id="CHEBI:57692"/>
    </cofactor>
</comment>
<dbReference type="PANTHER" id="PTHR43539">
    <property type="entry name" value="FLAVIN-BINDING MONOOXYGENASE-LIKE PROTEIN (AFU_ORTHOLOGUE AFUA_4G09220)"/>
    <property type="match status" value="1"/>
</dbReference>
<dbReference type="InterPro" id="IPR000960">
    <property type="entry name" value="Flavin_mOase"/>
</dbReference>
<evidence type="ECO:0000256" key="10">
    <source>
        <dbReference type="RuleBase" id="RU361177"/>
    </source>
</evidence>
<evidence type="ECO:0000256" key="8">
    <source>
        <dbReference type="ARBA" id="ARBA00023070"/>
    </source>
</evidence>
<comment type="pathway">
    <text evidence="2">Plant hormone metabolism; auxin biosynthesis.</text>
</comment>
<dbReference type="Gene3D" id="3.50.50.60">
    <property type="entry name" value="FAD/NAD(P)-binding domain"/>
    <property type="match status" value="1"/>
</dbReference>
<evidence type="ECO:0000256" key="7">
    <source>
        <dbReference type="ARBA" id="ARBA00023002"/>
    </source>
</evidence>
<dbReference type="GO" id="GO:0004499">
    <property type="term" value="F:N,N-dimethylaniline monooxygenase activity"/>
    <property type="evidence" value="ECO:0007669"/>
    <property type="project" value="InterPro"/>
</dbReference>
<evidence type="ECO:0000256" key="3">
    <source>
        <dbReference type="ARBA" id="ARBA00009183"/>
    </source>
</evidence>
<keyword evidence="6" id="KW-0521">NADP</keyword>
<gene>
    <name evidence="11" type="ORF">RJT34_09669</name>
</gene>
<dbReference type="GO" id="GO:0050660">
    <property type="term" value="F:flavin adenine dinucleotide binding"/>
    <property type="evidence" value="ECO:0007669"/>
    <property type="project" value="InterPro"/>
</dbReference>
<comment type="caution">
    <text evidence="11">The sequence shown here is derived from an EMBL/GenBank/DDBJ whole genome shotgun (WGS) entry which is preliminary data.</text>
</comment>
<evidence type="ECO:0000256" key="4">
    <source>
        <dbReference type="ARBA" id="ARBA00022630"/>
    </source>
</evidence>
<dbReference type="PRINTS" id="PR00368">
    <property type="entry name" value="FADPNR"/>
</dbReference>
<dbReference type="EMBL" id="JAYKXN010000002">
    <property type="protein sequence ID" value="KAK7311486.1"/>
    <property type="molecule type" value="Genomic_DNA"/>
</dbReference>
<dbReference type="GO" id="GO:0050661">
    <property type="term" value="F:NADP binding"/>
    <property type="evidence" value="ECO:0007669"/>
    <property type="project" value="InterPro"/>
</dbReference>
<evidence type="ECO:0000256" key="9">
    <source>
        <dbReference type="ARBA" id="ARBA00047707"/>
    </source>
</evidence>
<sequence length="386" mass="43756">MIDIEVSVVIVGAGPAGLATSACLNKLSIPNIVLERDDCHASLWRKRTYDRLKLHLGKDFCNLPYMPFSSDFPTFVPRVQFLRYLDDYVTHFNISIRYNSNVESSFLDDNNGKWRVIVKDTSLNVNEVYVAEFLVVATGENAEGYIPKIEGLERFEGQYLHCSKYLNGRELYDKNVLVVGCGNSGMEISYDLVNWGANTSIVIRDSVHYFTKEMVLVGMFLLKFLEVKKVDKLMVFMSKLRYGDMSEYGLRRPKDGPFAQKIKGGRTPTIDVGCVDMIKKGKIKVFPAISNIKEGKIIEFENGESGQFDVIIFATGYNTTVLKWLKDYKYLFNENGMPKPSFPYHWKGENGLYGVGFSRKGLEGISYDAIRIADDIILTINSRGSE</sequence>
<accession>A0AAN9K7Q4</accession>
<organism evidence="11 12">
    <name type="scientific">Clitoria ternatea</name>
    <name type="common">Butterfly pea</name>
    <dbReference type="NCBI Taxonomy" id="43366"/>
    <lineage>
        <taxon>Eukaryota</taxon>
        <taxon>Viridiplantae</taxon>
        <taxon>Streptophyta</taxon>
        <taxon>Embryophyta</taxon>
        <taxon>Tracheophyta</taxon>
        <taxon>Spermatophyta</taxon>
        <taxon>Magnoliopsida</taxon>
        <taxon>eudicotyledons</taxon>
        <taxon>Gunneridae</taxon>
        <taxon>Pentapetalae</taxon>
        <taxon>rosids</taxon>
        <taxon>fabids</taxon>
        <taxon>Fabales</taxon>
        <taxon>Fabaceae</taxon>
        <taxon>Papilionoideae</taxon>
        <taxon>50 kb inversion clade</taxon>
        <taxon>NPAAA clade</taxon>
        <taxon>indigoferoid/millettioid clade</taxon>
        <taxon>Phaseoleae</taxon>
        <taxon>Clitoria</taxon>
    </lineage>
</organism>